<keyword evidence="3" id="KW-1185">Reference proteome</keyword>
<dbReference type="RefSeq" id="WP_163289552.1">
    <property type="nucleotide sequence ID" value="NZ_JAAGWY010000002.1"/>
</dbReference>
<dbReference type="AlphaFoldDB" id="A0A6L9XXF2"/>
<keyword evidence="1" id="KW-0472">Membrane</keyword>
<keyword evidence="1" id="KW-0812">Transmembrane</keyword>
<evidence type="ECO:0000313" key="2">
    <source>
        <dbReference type="EMBL" id="NEN06102.1"/>
    </source>
</evidence>
<dbReference type="Proteomes" id="UP000474967">
    <property type="component" value="Unassembled WGS sequence"/>
</dbReference>
<sequence>MSTVVSILATIVYYLLLLYFFLLWARFVVDLVRAFSRSWRPHGFGLVLAESMYVVTDPPIKFFRKLIPPLSMGPVAIDFGWSLTMLVCIVGLYVTVLFR</sequence>
<name>A0A6L9XXF2_9MICO</name>
<evidence type="ECO:0000256" key="1">
    <source>
        <dbReference type="SAM" id="Phobius"/>
    </source>
</evidence>
<dbReference type="EMBL" id="JAAGWY010000002">
    <property type="protein sequence ID" value="NEN06102.1"/>
    <property type="molecule type" value="Genomic_DNA"/>
</dbReference>
<protein>
    <submittedName>
        <fullName evidence="2">YggT family protein</fullName>
    </submittedName>
</protein>
<gene>
    <name evidence="2" type="ORF">G3T36_09460</name>
</gene>
<comment type="caution">
    <text evidence="2">The sequence shown here is derived from an EMBL/GenBank/DDBJ whole genome shotgun (WGS) entry which is preliminary data.</text>
</comment>
<feature type="transmembrane region" description="Helical" evidence="1">
    <location>
        <begin position="76"/>
        <end position="98"/>
    </location>
</feature>
<feature type="transmembrane region" description="Helical" evidence="1">
    <location>
        <begin position="6"/>
        <end position="27"/>
    </location>
</feature>
<reference evidence="2 3" key="1">
    <citation type="journal article" date="2014" name="J. Microbiol.">
        <title>Diaminobutyricibacter tongyongensis gen. nov., sp. nov. and Homoserinibacter gongjuensis gen. nov., sp. nov. belong to the family Microbacteriaceae.</title>
        <authorList>
            <person name="Kim S.J."/>
            <person name="Ahn J.H."/>
            <person name="Weon H.Y."/>
            <person name="Hamada M."/>
            <person name="Suzuki K."/>
            <person name="Kwon S.W."/>
        </authorList>
    </citation>
    <scope>NUCLEOTIDE SEQUENCE [LARGE SCALE GENOMIC DNA]</scope>
    <source>
        <strain evidence="2 3">NBRC 108724</strain>
    </source>
</reference>
<accession>A0A6L9XXF2</accession>
<dbReference type="Pfam" id="PF02325">
    <property type="entry name" value="CCB3_YggT"/>
    <property type="match status" value="1"/>
</dbReference>
<proteinExistence type="predicted"/>
<dbReference type="GO" id="GO:0016020">
    <property type="term" value="C:membrane"/>
    <property type="evidence" value="ECO:0007669"/>
    <property type="project" value="InterPro"/>
</dbReference>
<dbReference type="InterPro" id="IPR003425">
    <property type="entry name" value="CCB3/YggT"/>
</dbReference>
<evidence type="ECO:0000313" key="3">
    <source>
        <dbReference type="Proteomes" id="UP000474967"/>
    </source>
</evidence>
<keyword evidence="1" id="KW-1133">Transmembrane helix</keyword>
<organism evidence="2 3">
    <name type="scientific">Leifsonia tongyongensis</name>
    <dbReference type="NCBI Taxonomy" id="1268043"/>
    <lineage>
        <taxon>Bacteria</taxon>
        <taxon>Bacillati</taxon>
        <taxon>Actinomycetota</taxon>
        <taxon>Actinomycetes</taxon>
        <taxon>Micrococcales</taxon>
        <taxon>Microbacteriaceae</taxon>
        <taxon>Leifsonia</taxon>
    </lineage>
</organism>